<protein>
    <submittedName>
        <fullName evidence="8">Uncharacterized protein</fullName>
    </submittedName>
</protein>
<sequence length="449" mass="50813">MRQKGKGQTLDFNLSKKGTSRRDLLKICENAVKYSVRTSHPYFRNQLYGGVDPYALAGTWLSEALNTNQYTFEVAPFFMTTERAILKKIREIIGWPDGRGDGIFAPGGSTGNMYGIVAARYNKFPESKVEGMFGLPRLTLFISQDAHYSSIKAAHWLGFGTKSVIAVPTDELGRMIPEELEKCKCGAVPFCVVATSGTTVLGAFDPLEAIAKICRANDIWLHVDACWGGSALLSKKHRHLMKGVENADSLIWNPHKMLGAPLQCSPFVIRHEGLLHKCNSASATYLFQQDKFYDVSYDTGDKSFQCGRKVDGFKLWTMWKARGDNGLEALVSNTFQCAEYVHELIKNRPGFKMVIPEVQCTNVCFWYIPECLRNLEETEEWWTKMEKVAPEIKRRMTVEGSLLIGYQPLKHKNLRNFFRLVLTCQPPLTTENMDFVVSEIDRLGRDMIL</sequence>
<keyword evidence="9" id="KW-1185">Reference proteome</keyword>
<dbReference type="Gene3D" id="3.40.640.10">
    <property type="entry name" value="Type I PLP-dependent aspartate aminotransferase-like (Major domain)"/>
    <property type="match status" value="1"/>
</dbReference>
<keyword evidence="4 6" id="KW-0663">Pyridoxal phosphate</keyword>
<evidence type="ECO:0000256" key="7">
    <source>
        <dbReference type="RuleBase" id="RU000382"/>
    </source>
</evidence>
<comment type="similarity">
    <text evidence="2 7">Belongs to the group II decarboxylase family.</text>
</comment>
<feature type="modified residue" description="N6-(pyridoxal phosphate)lysine" evidence="6">
    <location>
        <position position="256"/>
    </location>
</feature>
<dbReference type="EMBL" id="CAJPEX010000369">
    <property type="protein sequence ID" value="CAG0915350.1"/>
    <property type="molecule type" value="Genomic_DNA"/>
</dbReference>
<evidence type="ECO:0000256" key="6">
    <source>
        <dbReference type="PIRSR" id="PIRSR602129-50"/>
    </source>
</evidence>
<proteinExistence type="inferred from homology"/>
<dbReference type="PANTHER" id="PTHR45677">
    <property type="entry name" value="GLUTAMATE DECARBOXYLASE-RELATED"/>
    <property type="match status" value="1"/>
</dbReference>
<evidence type="ECO:0000256" key="2">
    <source>
        <dbReference type="ARBA" id="ARBA00009533"/>
    </source>
</evidence>
<dbReference type="Proteomes" id="UP000678499">
    <property type="component" value="Unassembled WGS sequence"/>
</dbReference>
<reference evidence="8" key="1">
    <citation type="submission" date="2020-11" db="EMBL/GenBank/DDBJ databases">
        <authorList>
            <person name="Tran Van P."/>
        </authorList>
    </citation>
    <scope>NUCLEOTIDE SEQUENCE</scope>
</reference>
<evidence type="ECO:0000256" key="1">
    <source>
        <dbReference type="ARBA" id="ARBA00001933"/>
    </source>
</evidence>
<accession>A0A7R9BJL9</accession>
<keyword evidence="3" id="KW-0210">Decarboxylase</keyword>
<dbReference type="GO" id="GO:0005737">
    <property type="term" value="C:cytoplasm"/>
    <property type="evidence" value="ECO:0007669"/>
    <property type="project" value="TreeGrafter"/>
</dbReference>
<dbReference type="PANTHER" id="PTHR45677:SF8">
    <property type="entry name" value="CYSTEINE SULFINIC ACID DECARBOXYLASE"/>
    <property type="match status" value="1"/>
</dbReference>
<dbReference type="SUPFAM" id="SSF53383">
    <property type="entry name" value="PLP-dependent transferases"/>
    <property type="match status" value="1"/>
</dbReference>
<dbReference type="PROSITE" id="PS00392">
    <property type="entry name" value="DDC_GAD_HDC_YDC"/>
    <property type="match status" value="1"/>
</dbReference>
<dbReference type="AlphaFoldDB" id="A0A7R9BJL9"/>
<dbReference type="CDD" id="cd06450">
    <property type="entry name" value="DOPA_deC_like"/>
    <property type="match status" value="1"/>
</dbReference>
<comment type="cofactor">
    <cofactor evidence="1 6 7">
        <name>pyridoxal 5'-phosphate</name>
        <dbReference type="ChEBI" id="CHEBI:597326"/>
    </cofactor>
</comment>
<evidence type="ECO:0000256" key="4">
    <source>
        <dbReference type="ARBA" id="ARBA00022898"/>
    </source>
</evidence>
<evidence type="ECO:0000256" key="5">
    <source>
        <dbReference type="ARBA" id="ARBA00023239"/>
    </source>
</evidence>
<dbReference type="GO" id="GO:0019752">
    <property type="term" value="P:carboxylic acid metabolic process"/>
    <property type="evidence" value="ECO:0007669"/>
    <property type="project" value="InterPro"/>
</dbReference>
<dbReference type="InterPro" id="IPR002129">
    <property type="entry name" value="PyrdxlP-dep_de-COase"/>
</dbReference>
<dbReference type="Pfam" id="PF00282">
    <property type="entry name" value="Pyridoxal_deC"/>
    <property type="match status" value="1"/>
</dbReference>
<organism evidence="8">
    <name type="scientific">Notodromas monacha</name>
    <dbReference type="NCBI Taxonomy" id="399045"/>
    <lineage>
        <taxon>Eukaryota</taxon>
        <taxon>Metazoa</taxon>
        <taxon>Ecdysozoa</taxon>
        <taxon>Arthropoda</taxon>
        <taxon>Crustacea</taxon>
        <taxon>Oligostraca</taxon>
        <taxon>Ostracoda</taxon>
        <taxon>Podocopa</taxon>
        <taxon>Podocopida</taxon>
        <taxon>Cypridocopina</taxon>
        <taxon>Cypridoidea</taxon>
        <taxon>Cyprididae</taxon>
        <taxon>Notodromas</taxon>
    </lineage>
</organism>
<dbReference type="GO" id="GO:0030170">
    <property type="term" value="F:pyridoxal phosphate binding"/>
    <property type="evidence" value="ECO:0007669"/>
    <property type="project" value="InterPro"/>
</dbReference>
<dbReference type="InterPro" id="IPR015424">
    <property type="entry name" value="PyrdxlP-dep_Trfase"/>
</dbReference>
<dbReference type="InterPro" id="IPR015421">
    <property type="entry name" value="PyrdxlP-dep_Trfase_major"/>
</dbReference>
<evidence type="ECO:0000313" key="9">
    <source>
        <dbReference type="Proteomes" id="UP000678499"/>
    </source>
</evidence>
<dbReference type="OrthoDB" id="392571at2759"/>
<dbReference type="GO" id="GO:0016831">
    <property type="term" value="F:carboxy-lyase activity"/>
    <property type="evidence" value="ECO:0007669"/>
    <property type="project" value="UniProtKB-KW"/>
</dbReference>
<evidence type="ECO:0000313" key="8">
    <source>
        <dbReference type="EMBL" id="CAD7275198.1"/>
    </source>
</evidence>
<name>A0A7R9BJL9_9CRUS</name>
<dbReference type="Gene3D" id="3.90.1150.170">
    <property type="match status" value="1"/>
</dbReference>
<dbReference type="EMBL" id="OA882406">
    <property type="protein sequence ID" value="CAD7275198.1"/>
    <property type="molecule type" value="Genomic_DNA"/>
</dbReference>
<gene>
    <name evidence="8" type="ORF">NMOB1V02_LOCUS2998</name>
</gene>
<dbReference type="InterPro" id="IPR021115">
    <property type="entry name" value="Pyridoxal-P_BS"/>
</dbReference>
<keyword evidence="5 7" id="KW-0456">Lyase</keyword>
<evidence type="ECO:0000256" key="3">
    <source>
        <dbReference type="ARBA" id="ARBA00022793"/>
    </source>
</evidence>